<feature type="transmembrane region" description="Helical" evidence="5">
    <location>
        <begin position="194"/>
        <end position="215"/>
    </location>
</feature>
<dbReference type="Proteomes" id="UP000663845">
    <property type="component" value="Unassembled WGS sequence"/>
</dbReference>
<dbReference type="AlphaFoldDB" id="A0A815LTR7"/>
<dbReference type="Gene3D" id="3.30.10.10">
    <property type="entry name" value="Trypsin Inhibitor V, subunit A"/>
    <property type="match status" value="1"/>
</dbReference>
<keyword evidence="2 5" id="KW-0812">Transmembrane</keyword>
<evidence type="ECO:0000256" key="3">
    <source>
        <dbReference type="ARBA" id="ARBA00022989"/>
    </source>
</evidence>
<dbReference type="GO" id="GO:0004867">
    <property type="term" value="F:serine-type endopeptidase inhibitor activity"/>
    <property type="evidence" value="ECO:0007669"/>
    <property type="project" value="InterPro"/>
</dbReference>
<evidence type="ECO:0000313" key="6">
    <source>
        <dbReference type="EMBL" id="CAF1407537.1"/>
    </source>
</evidence>
<keyword evidence="4 5" id="KW-0472">Membrane</keyword>
<accession>A0A815LTR7</accession>
<dbReference type="EMBL" id="CAJNOG010001090">
    <property type="protein sequence ID" value="CAF1407537.1"/>
    <property type="molecule type" value="Genomic_DNA"/>
</dbReference>
<evidence type="ECO:0000256" key="4">
    <source>
        <dbReference type="ARBA" id="ARBA00023136"/>
    </source>
</evidence>
<dbReference type="GO" id="GO:0005789">
    <property type="term" value="C:endoplasmic reticulum membrane"/>
    <property type="evidence" value="ECO:0007669"/>
    <property type="project" value="TreeGrafter"/>
</dbReference>
<proteinExistence type="predicted"/>
<comment type="subcellular location">
    <subcellularLocation>
        <location evidence="1">Membrane</location>
        <topology evidence="1">Multi-pass membrane protein</topology>
    </subcellularLocation>
</comment>
<dbReference type="SUPFAM" id="SSF103473">
    <property type="entry name" value="MFS general substrate transporter"/>
    <property type="match status" value="1"/>
</dbReference>
<evidence type="ECO:0000256" key="2">
    <source>
        <dbReference type="ARBA" id="ARBA00022692"/>
    </source>
</evidence>
<dbReference type="Pfam" id="PF00280">
    <property type="entry name" value="potato_inhibit"/>
    <property type="match status" value="1"/>
</dbReference>
<dbReference type="PANTHER" id="PTHR43184:SF12">
    <property type="entry name" value="SUGAR PHOSPHATE EXCHANGER 3"/>
    <property type="match status" value="1"/>
</dbReference>
<dbReference type="Gene3D" id="1.20.1250.20">
    <property type="entry name" value="MFS general substrate transporter like domains"/>
    <property type="match status" value="1"/>
</dbReference>
<name>A0A815LTR7_9BILA</name>
<evidence type="ECO:0000256" key="1">
    <source>
        <dbReference type="ARBA" id="ARBA00004141"/>
    </source>
</evidence>
<evidence type="ECO:0000256" key="5">
    <source>
        <dbReference type="SAM" id="Phobius"/>
    </source>
</evidence>
<dbReference type="GO" id="GO:0009611">
    <property type="term" value="P:response to wounding"/>
    <property type="evidence" value="ECO:0007669"/>
    <property type="project" value="InterPro"/>
</dbReference>
<evidence type="ECO:0000313" key="7">
    <source>
        <dbReference type="Proteomes" id="UP000663845"/>
    </source>
</evidence>
<keyword evidence="3 5" id="KW-1133">Transmembrane helix</keyword>
<sequence>MSGGCCDLRKRWDDLVGKSEKEAVETIKQDGEKNIEVVDDDTPEANAVIKSGVVRVILDENKNVKYPPLRQNLDQIRIVAEANDKLPLRPKRLSLPSNYLLLYFPVKRPDANGLPNNKAINGLVMTITGVFIGGPANMISAAITADLGRQEILAASDQALSTVTGIVDGTGSFGAAIGQVLIPIIQKQWSDWRFVFYFFIVMTFVTCCCILPLFIRECKIVYNKIKNRYTGNRQEPYNTL</sequence>
<organism evidence="6 7">
    <name type="scientific">Adineta steineri</name>
    <dbReference type="NCBI Taxonomy" id="433720"/>
    <lineage>
        <taxon>Eukaryota</taxon>
        <taxon>Metazoa</taxon>
        <taxon>Spiralia</taxon>
        <taxon>Gnathifera</taxon>
        <taxon>Rotifera</taxon>
        <taxon>Eurotatoria</taxon>
        <taxon>Bdelloidea</taxon>
        <taxon>Adinetida</taxon>
        <taxon>Adinetidae</taxon>
        <taxon>Adineta</taxon>
    </lineage>
</organism>
<dbReference type="InterPro" id="IPR036259">
    <property type="entry name" value="MFS_trans_sf"/>
</dbReference>
<gene>
    <name evidence="6" type="ORF">JYZ213_LOCUS38158</name>
</gene>
<dbReference type="PANTHER" id="PTHR43184">
    <property type="entry name" value="MAJOR FACILITATOR SUPERFAMILY TRANSPORTER 16, ISOFORM B"/>
    <property type="match status" value="1"/>
</dbReference>
<protein>
    <submittedName>
        <fullName evidence="6">Uncharacterized protein</fullName>
    </submittedName>
</protein>
<comment type="caution">
    <text evidence="6">The sequence shown here is derived from an EMBL/GenBank/DDBJ whole genome shotgun (WGS) entry which is preliminary data.</text>
</comment>
<reference evidence="6" key="1">
    <citation type="submission" date="2021-02" db="EMBL/GenBank/DDBJ databases">
        <authorList>
            <person name="Nowell W R."/>
        </authorList>
    </citation>
    <scope>NUCLEOTIDE SEQUENCE</scope>
</reference>
<dbReference type="InterPro" id="IPR000864">
    <property type="entry name" value="Prot_inh_pot1"/>
</dbReference>